<evidence type="ECO:0000313" key="3">
    <source>
        <dbReference type="Proteomes" id="UP000324800"/>
    </source>
</evidence>
<evidence type="ECO:0000313" key="2">
    <source>
        <dbReference type="EMBL" id="KAA6319540.1"/>
    </source>
</evidence>
<proteinExistence type="predicted"/>
<dbReference type="InterPro" id="IPR006571">
    <property type="entry name" value="TLDc_dom"/>
</dbReference>
<name>A0A5J4QER3_9EUKA</name>
<organism evidence="2 3">
    <name type="scientific">Streblomastix strix</name>
    <dbReference type="NCBI Taxonomy" id="222440"/>
    <lineage>
        <taxon>Eukaryota</taxon>
        <taxon>Metamonada</taxon>
        <taxon>Preaxostyla</taxon>
        <taxon>Oxymonadida</taxon>
        <taxon>Streblomastigidae</taxon>
        <taxon>Streblomastix</taxon>
    </lineage>
</organism>
<reference evidence="2 3" key="1">
    <citation type="submission" date="2019-03" db="EMBL/GenBank/DDBJ databases">
        <title>Single cell metagenomics reveals metabolic interactions within the superorganism composed of flagellate Streblomastix strix and complex community of Bacteroidetes bacteria on its surface.</title>
        <authorList>
            <person name="Treitli S.C."/>
            <person name="Kolisko M."/>
            <person name="Husnik F."/>
            <person name="Keeling P."/>
            <person name="Hampl V."/>
        </authorList>
    </citation>
    <scope>NUCLEOTIDE SEQUENCE [LARGE SCALE GENOMIC DNA]</scope>
    <source>
        <strain evidence="2">ST1C</strain>
    </source>
</reference>
<comment type="caution">
    <text evidence="2">The sequence shown here is derived from an EMBL/GenBank/DDBJ whole genome shotgun (WGS) entry which is preliminary data.</text>
</comment>
<dbReference type="AlphaFoldDB" id="A0A5J4QER3"/>
<dbReference type="EMBL" id="SNRW01045848">
    <property type="protein sequence ID" value="KAA6319540.1"/>
    <property type="molecule type" value="Genomic_DNA"/>
</dbReference>
<feature type="domain" description="TLDc" evidence="1">
    <location>
        <begin position="1"/>
        <end position="95"/>
    </location>
</feature>
<dbReference type="Pfam" id="PF07534">
    <property type="entry name" value="TLD"/>
    <property type="match status" value="1"/>
</dbReference>
<feature type="non-terminal residue" evidence="2">
    <location>
        <position position="95"/>
    </location>
</feature>
<evidence type="ECO:0000259" key="1">
    <source>
        <dbReference type="PROSITE" id="PS51886"/>
    </source>
</evidence>
<gene>
    <name evidence="2" type="ORF">EZS28_054798</name>
</gene>
<protein>
    <recommendedName>
        <fullName evidence="1">TLDc domain-containing protein</fullName>
    </recommendedName>
</protein>
<accession>A0A5J4QER3</accession>
<dbReference type="Proteomes" id="UP000324800">
    <property type="component" value="Unassembled WGS sequence"/>
</dbReference>
<dbReference type="PROSITE" id="PS51886">
    <property type="entry name" value="TLDC"/>
    <property type="match status" value="1"/>
</dbReference>
<dbReference type="PANTHER" id="PTHR23354">
    <property type="entry name" value="NUCLEOLAR PROTEIN 7/ESTROGEN RECEPTOR COACTIVATOR-RELATED"/>
    <property type="match status" value="1"/>
</dbReference>
<sequence>MRANKIHQVAFILIIKDRKKKIFGAFCDEPLQKRTGFYGHTETFVFEFNPELQIYKKGKGPKANHFYIKSTENNIAIGFNDIAIWMSGDITRGVT</sequence>
<dbReference type="OrthoDB" id="26679at2759"/>